<dbReference type="SUPFAM" id="SSF51695">
    <property type="entry name" value="PLC-like phosphodiesterases"/>
    <property type="match status" value="1"/>
</dbReference>
<dbReference type="InterPro" id="IPR017946">
    <property type="entry name" value="PLC-like_Pdiesterase_TIM-brl"/>
</dbReference>
<organism evidence="3 4">
    <name type="scientific">Ollibium composti</name>
    <dbReference type="NCBI Taxonomy" id="2675109"/>
    <lineage>
        <taxon>Bacteria</taxon>
        <taxon>Pseudomonadati</taxon>
        <taxon>Pseudomonadota</taxon>
        <taxon>Alphaproteobacteria</taxon>
        <taxon>Hyphomicrobiales</taxon>
        <taxon>Phyllobacteriaceae</taxon>
        <taxon>Ollibium</taxon>
    </lineage>
</organism>
<evidence type="ECO:0000313" key="4">
    <source>
        <dbReference type="Proteomes" id="UP000306441"/>
    </source>
</evidence>
<feature type="domain" description="GP-PDE" evidence="2">
    <location>
        <begin position="33"/>
        <end position="188"/>
    </location>
</feature>
<dbReference type="PROSITE" id="PS51704">
    <property type="entry name" value="GP_PDE"/>
    <property type="match status" value="1"/>
</dbReference>
<proteinExistence type="predicted"/>
<dbReference type="EMBL" id="SSNY01000016">
    <property type="protein sequence ID" value="THF54730.1"/>
    <property type="molecule type" value="Genomic_DNA"/>
</dbReference>
<name>A0ABY2Q2L4_9HYPH</name>
<sequence length="322" mass="34811">MRKRMKVLLALGLAAAALWAGNTSLFSHSDARPQLIAHRGLGQTFHREGLTGETCTATRIFAPEHSYLENTIAGFRAAFDAGADVVEFDIHPTTDGHFVVFHDWTLDCRTDGHGVTREHDLAALKALDIGYGYTADGGKTFPFRGKGVGLMPSLDEVSATFPDRQFLINIKSNDDEEGKRLAEAIGALPAAQRKLITVYGGGGAMAAYAAALPDAPVLDTDGVKRCLLRYWVLGWSGYVPQNCRDTLFMLPANIAPFVWGYPDRLAARLKAANSTLVLLGAYDGSGFSSGVDDIEALADLPARFDGAIWTNRIDRIGPKVKQ</sequence>
<evidence type="ECO:0000313" key="3">
    <source>
        <dbReference type="EMBL" id="THF54730.1"/>
    </source>
</evidence>
<evidence type="ECO:0000259" key="2">
    <source>
        <dbReference type="PROSITE" id="PS51704"/>
    </source>
</evidence>
<reference evidence="3 4" key="1">
    <citation type="submission" date="2019-04" db="EMBL/GenBank/DDBJ databases">
        <title>Mesorhizobium composti sp. nov., isolated from compost.</title>
        <authorList>
            <person name="Lin S.-Y."/>
            <person name="Hameed A."/>
            <person name="Hsieh Y.-T."/>
            <person name="Young C.-C."/>
        </authorList>
    </citation>
    <scope>NUCLEOTIDE SEQUENCE [LARGE SCALE GENOMIC DNA]</scope>
    <source>
        <strain evidence="3 4">CC-YTH430</strain>
    </source>
</reference>
<dbReference type="Proteomes" id="UP000306441">
    <property type="component" value="Unassembled WGS sequence"/>
</dbReference>
<feature type="signal peptide" evidence="1">
    <location>
        <begin position="1"/>
        <end position="20"/>
    </location>
</feature>
<dbReference type="PANTHER" id="PTHR43805:SF1">
    <property type="entry name" value="GP-PDE DOMAIN-CONTAINING PROTEIN"/>
    <property type="match status" value="1"/>
</dbReference>
<protein>
    <submittedName>
        <fullName evidence="3">Glycerophosphodiester phosphodiesterase</fullName>
    </submittedName>
</protein>
<accession>A0ABY2Q2L4</accession>
<dbReference type="InterPro" id="IPR030395">
    <property type="entry name" value="GP_PDE_dom"/>
</dbReference>
<dbReference type="Gene3D" id="3.20.20.190">
    <property type="entry name" value="Phosphatidylinositol (PI) phosphodiesterase"/>
    <property type="match status" value="1"/>
</dbReference>
<evidence type="ECO:0000256" key="1">
    <source>
        <dbReference type="SAM" id="SignalP"/>
    </source>
</evidence>
<dbReference type="Pfam" id="PF03009">
    <property type="entry name" value="GDPD"/>
    <property type="match status" value="1"/>
</dbReference>
<dbReference type="PANTHER" id="PTHR43805">
    <property type="entry name" value="GLYCEROPHOSPHORYL DIESTER PHOSPHODIESTERASE"/>
    <property type="match status" value="1"/>
</dbReference>
<keyword evidence="4" id="KW-1185">Reference proteome</keyword>
<feature type="chain" id="PRO_5045227790" evidence="1">
    <location>
        <begin position="21"/>
        <end position="322"/>
    </location>
</feature>
<keyword evidence="1" id="KW-0732">Signal</keyword>
<dbReference type="RefSeq" id="WP_136360121.1">
    <property type="nucleotide sequence ID" value="NZ_SSNY01000016.1"/>
</dbReference>
<comment type="caution">
    <text evidence="3">The sequence shown here is derived from an EMBL/GenBank/DDBJ whole genome shotgun (WGS) entry which is preliminary data.</text>
</comment>
<gene>
    <name evidence="3" type="ORF">E6C48_20865</name>
</gene>